<proteinExistence type="predicted"/>
<organism evidence="1 2">
    <name type="scientific">Vibrio algivorus</name>
    <dbReference type="NCBI Taxonomy" id="1667024"/>
    <lineage>
        <taxon>Bacteria</taxon>
        <taxon>Pseudomonadati</taxon>
        <taxon>Pseudomonadota</taxon>
        <taxon>Gammaproteobacteria</taxon>
        <taxon>Vibrionales</taxon>
        <taxon>Vibrionaceae</taxon>
        <taxon>Vibrio</taxon>
    </lineage>
</organism>
<evidence type="ECO:0000313" key="1">
    <source>
        <dbReference type="EMBL" id="GLT13754.1"/>
    </source>
</evidence>
<protein>
    <submittedName>
        <fullName evidence="1">Uncharacterized protein</fullName>
    </submittedName>
</protein>
<dbReference type="Proteomes" id="UP001157156">
    <property type="component" value="Unassembled WGS sequence"/>
</dbReference>
<name>A0ABQ6EL82_9VIBR</name>
<sequence>MTKVSRKQGTEAFTHKAATSIIEAGINSLAINNTLIGTISSRYLATKPLKDRHSVDKIINNKGGILIKLTKKGGIKPPYRI</sequence>
<comment type="caution">
    <text evidence="1">The sequence shown here is derived from an EMBL/GenBank/DDBJ whole genome shotgun (WGS) entry which is preliminary data.</text>
</comment>
<evidence type="ECO:0000313" key="2">
    <source>
        <dbReference type="Proteomes" id="UP001157156"/>
    </source>
</evidence>
<reference evidence="2" key="1">
    <citation type="journal article" date="2019" name="Int. J. Syst. Evol. Microbiol.">
        <title>The Global Catalogue of Microorganisms (GCM) 10K type strain sequencing project: providing services to taxonomists for standard genome sequencing and annotation.</title>
        <authorList>
            <consortium name="The Broad Institute Genomics Platform"/>
            <consortium name="The Broad Institute Genome Sequencing Center for Infectious Disease"/>
            <person name="Wu L."/>
            <person name="Ma J."/>
        </authorList>
    </citation>
    <scope>NUCLEOTIDE SEQUENCE [LARGE SCALE GENOMIC DNA]</scope>
    <source>
        <strain evidence="2">NBRC 111146</strain>
    </source>
</reference>
<dbReference type="EMBL" id="BSPV01000003">
    <property type="protein sequence ID" value="GLT13754.1"/>
    <property type="molecule type" value="Genomic_DNA"/>
</dbReference>
<gene>
    <name evidence="1" type="ORF">GCM10007931_07280</name>
</gene>
<keyword evidence="2" id="KW-1185">Reference proteome</keyword>
<accession>A0ABQ6EL82</accession>